<keyword evidence="2" id="KW-0812">Transmembrane</keyword>
<dbReference type="InterPro" id="IPR016187">
    <property type="entry name" value="CTDL_fold"/>
</dbReference>
<dbReference type="GO" id="GO:0030246">
    <property type="term" value="F:carbohydrate binding"/>
    <property type="evidence" value="ECO:0007669"/>
    <property type="project" value="UniProtKB-KW"/>
</dbReference>
<keyword evidence="4" id="KW-0430">Lectin</keyword>
<accession>A0A667YCX8</accession>
<evidence type="ECO:0000256" key="1">
    <source>
        <dbReference type="ARBA" id="ARBA00004479"/>
    </source>
</evidence>
<organism evidence="8 9">
    <name type="scientific">Myripristis murdjan</name>
    <name type="common">pinecone soldierfish</name>
    <dbReference type="NCBI Taxonomy" id="586833"/>
    <lineage>
        <taxon>Eukaryota</taxon>
        <taxon>Metazoa</taxon>
        <taxon>Chordata</taxon>
        <taxon>Craniata</taxon>
        <taxon>Vertebrata</taxon>
        <taxon>Euteleostomi</taxon>
        <taxon>Actinopterygii</taxon>
        <taxon>Neopterygii</taxon>
        <taxon>Teleostei</taxon>
        <taxon>Neoteleostei</taxon>
        <taxon>Acanthomorphata</taxon>
        <taxon>Holocentriformes</taxon>
        <taxon>Holocentridae</taxon>
        <taxon>Myripristis</taxon>
    </lineage>
</organism>
<dbReference type="InterPro" id="IPR001304">
    <property type="entry name" value="C-type_lectin-like"/>
</dbReference>
<sequence length="161" mass="17575">IKSMCFKNFVELNATLSVGGDGSASLWSECFAVFQGPSDFTAAQTECADKKGHLMTVRSSVSHDTFSILLGSLSERFWIGLHLPSGCPDASAKLRGFQWVTGDSESDYYNWAPTFDSSCSPQCVSVSRGDNFTWATEPCDQPAAGYLCEFKEAHSNIMMKP</sequence>
<evidence type="ECO:0000259" key="7">
    <source>
        <dbReference type="PROSITE" id="PS50041"/>
    </source>
</evidence>
<evidence type="ECO:0000313" key="9">
    <source>
        <dbReference type="Proteomes" id="UP000472263"/>
    </source>
</evidence>
<dbReference type="InterPro" id="IPR016186">
    <property type="entry name" value="C-type_lectin-like/link_sf"/>
</dbReference>
<evidence type="ECO:0000256" key="6">
    <source>
        <dbReference type="ARBA" id="ARBA00023136"/>
    </source>
</evidence>
<comment type="subcellular location">
    <subcellularLocation>
        <location evidence="1">Membrane</location>
        <topology evidence="1">Single-pass type I membrane protein</topology>
    </subcellularLocation>
</comment>
<dbReference type="SUPFAM" id="SSF56436">
    <property type="entry name" value="C-type lectin-like"/>
    <property type="match status" value="1"/>
</dbReference>
<evidence type="ECO:0000256" key="2">
    <source>
        <dbReference type="ARBA" id="ARBA00022692"/>
    </source>
</evidence>
<dbReference type="Pfam" id="PF00059">
    <property type="entry name" value="Lectin_C"/>
    <property type="match status" value="1"/>
</dbReference>
<dbReference type="Gene3D" id="3.10.100.10">
    <property type="entry name" value="Mannose-Binding Protein A, subunit A"/>
    <property type="match status" value="1"/>
</dbReference>
<protein>
    <recommendedName>
        <fullName evidence="7">C-type lectin domain-containing protein</fullName>
    </recommendedName>
</protein>
<dbReference type="Proteomes" id="UP000472263">
    <property type="component" value="Chromosome 24"/>
</dbReference>
<keyword evidence="3" id="KW-0732">Signal</keyword>
<dbReference type="GO" id="GO:0016020">
    <property type="term" value="C:membrane"/>
    <property type="evidence" value="ECO:0007669"/>
    <property type="project" value="UniProtKB-SubCell"/>
</dbReference>
<reference evidence="8" key="3">
    <citation type="submission" date="2025-09" db="UniProtKB">
        <authorList>
            <consortium name="Ensembl"/>
        </authorList>
    </citation>
    <scope>IDENTIFICATION</scope>
</reference>
<dbReference type="AlphaFoldDB" id="A0A667YCX8"/>
<dbReference type="GeneTree" id="ENSGT00830000128368"/>
<evidence type="ECO:0000313" key="8">
    <source>
        <dbReference type="Ensembl" id="ENSMMDP00005021844.1"/>
    </source>
</evidence>
<proteinExistence type="predicted"/>
<dbReference type="PROSITE" id="PS50041">
    <property type="entry name" value="C_TYPE_LECTIN_2"/>
    <property type="match status" value="1"/>
</dbReference>
<keyword evidence="5" id="KW-1133">Transmembrane helix</keyword>
<evidence type="ECO:0000256" key="3">
    <source>
        <dbReference type="ARBA" id="ARBA00022729"/>
    </source>
</evidence>
<dbReference type="InterPro" id="IPR051505">
    <property type="entry name" value="C-type_lectin_domain"/>
</dbReference>
<dbReference type="PANTHER" id="PTHR14789">
    <property type="entry name" value="CHONDROLECTIN VARIANT CHODLFDELTAE"/>
    <property type="match status" value="1"/>
</dbReference>
<dbReference type="Ensembl" id="ENSMMDT00005022332.1">
    <property type="protein sequence ID" value="ENSMMDP00005021844.1"/>
    <property type="gene ID" value="ENSMMDG00005010638.1"/>
</dbReference>
<keyword evidence="9" id="KW-1185">Reference proteome</keyword>
<dbReference type="InParanoid" id="A0A667YCX8"/>
<dbReference type="SMART" id="SM00034">
    <property type="entry name" value="CLECT"/>
    <property type="match status" value="1"/>
</dbReference>
<keyword evidence="6" id="KW-0472">Membrane</keyword>
<name>A0A667YCX8_9TELE</name>
<evidence type="ECO:0000256" key="4">
    <source>
        <dbReference type="ARBA" id="ARBA00022734"/>
    </source>
</evidence>
<dbReference type="PANTHER" id="PTHR14789:SF9">
    <property type="entry name" value="THROMBOMODULIN"/>
    <property type="match status" value="1"/>
</dbReference>
<feature type="domain" description="C-type lectin" evidence="7">
    <location>
        <begin position="26"/>
        <end position="141"/>
    </location>
</feature>
<reference evidence="8" key="1">
    <citation type="submission" date="2019-06" db="EMBL/GenBank/DDBJ databases">
        <authorList>
            <consortium name="Wellcome Sanger Institute Data Sharing"/>
        </authorList>
    </citation>
    <scope>NUCLEOTIDE SEQUENCE [LARGE SCALE GENOMIC DNA]</scope>
</reference>
<evidence type="ECO:0000256" key="5">
    <source>
        <dbReference type="ARBA" id="ARBA00022989"/>
    </source>
</evidence>
<reference evidence="8" key="2">
    <citation type="submission" date="2025-08" db="UniProtKB">
        <authorList>
            <consortium name="Ensembl"/>
        </authorList>
    </citation>
    <scope>IDENTIFICATION</scope>
</reference>